<dbReference type="AlphaFoldDB" id="A0A3P1CY47"/>
<dbReference type="GO" id="GO:0016020">
    <property type="term" value="C:membrane"/>
    <property type="evidence" value="ECO:0007669"/>
    <property type="project" value="TreeGrafter"/>
</dbReference>
<accession>A0A3P1CY47</accession>
<comment type="caution">
    <text evidence="3">The sequence shown here is derived from an EMBL/GenBank/DDBJ whole genome shotgun (WGS) entry which is preliminary data.</text>
</comment>
<proteinExistence type="predicted"/>
<dbReference type="Pfam" id="PF00561">
    <property type="entry name" value="Abhydrolase_1"/>
    <property type="match status" value="1"/>
</dbReference>
<dbReference type="PANTHER" id="PTHR43798">
    <property type="entry name" value="MONOACYLGLYCEROL LIPASE"/>
    <property type="match status" value="1"/>
</dbReference>
<keyword evidence="4" id="KW-1185">Reference proteome</keyword>
<protein>
    <submittedName>
        <fullName evidence="3">Alpha/beta hydrolase</fullName>
    </submittedName>
</protein>
<dbReference type="InterPro" id="IPR050266">
    <property type="entry name" value="AB_hydrolase_sf"/>
</dbReference>
<sequence>MARPHGLLRSFRLPFFRFACVVLLVQPVAGQVVKKHRIPIADSKLYVEESGKGPALLLLHGGMIDHRMWENQVAEFRKYFRVLNCDMRKHGLTQDGDSTFYNASAIALILDSFGIAKAHVMGLSLGAVAATDFVLAHPQRVDKLILAAPGLIGYDLNHDSVLVANTRQQIAAYQRRDTVAFAEYFVRSWTDPRRIPGAVDPKVRGFVLKMVRDNLKFHRWNTALRFDENPPASERLSRIQSPTLVLVGDLDMVDILSISDKLKRHIPNVKKVVIPNAAHMLNLEQPVVFNREVKNFLLN</sequence>
<dbReference type="RefSeq" id="WP_124905333.1">
    <property type="nucleotide sequence ID" value="NZ_RQJP01000001.1"/>
</dbReference>
<evidence type="ECO:0000313" key="4">
    <source>
        <dbReference type="Proteomes" id="UP000274271"/>
    </source>
</evidence>
<dbReference type="OrthoDB" id="2247630at2"/>
<dbReference type="PRINTS" id="PR00111">
    <property type="entry name" value="ABHYDROLASE"/>
</dbReference>
<dbReference type="SUPFAM" id="SSF53474">
    <property type="entry name" value="alpha/beta-Hydrolases"/>
    <property type="match status" value="1"/>
</dbReference>
<dbReference type="GO" id="GO:0016787">
    <property type="term" value="F:hydrolase activity"/>
    <property type="evidence" value="ECO:0007669"/>
    <property type="project" value="UniProtKB-KW"/>
</dbReference>
<dbReference type="EMBL" id="RQJP01000001">
    <property type="protein sequence ID" value="RRB18088.1"/>
    <property type="molecule type" value="Genomic_DNA"/>
</dbReference>
<dbReference type="PANTHER" id="PTHR43798:SF31">
    <property type="entry name" value="AB HYDROLASE SUPERFAMILY PROTEIN YCLE"/>
    <property type="match status" value="1"/>
</dbReference>
<name>A0A3P1CY47_9BACT</name>
<dbReference type="InterPro" id="IPR029058">
    <property type="entry name" value="AB_hydrolase_fold"/>
</dbReference>
<organism evidence="3 4">
    <name type="scientific">Larkinella knui</name>
    <dbReference type="NCBI Taxonomy" id="2025310"/>
    <lineage>
        <taxon>Bacteria</taxon>
        <taxon>Pseudomonadati</taxon>
        <taxon>Bacteroidota</taxon>
        <taxon>Cytophagia</taxon>
        <taxon>Cytophagales</taxon>
        <taxon>Spirosomataceae</taxon>
        <taxon>Larkinella</taxon>
    </lineage>
</organism>
<reference evidence="3 4" key="1">
    <citation type="submission" date="2018-11" db="EMBL/GenBank/DDBJ databases">
        <authorList>
            <person name="Zhou Z."/>
            <person name="Wang G."/>
        </authorList>
    </citation>
    <scope>NUCLEOTIDE SEQUENCE [LARGE SCALE GENOMIC DNA]</scope>
    <source>
        <strain evidence="3 4">KCTC42998</strain>
    </source>
</reference>
<evidence type="ECO:0000259" key="2">
    <source>
        <dbReference type="Pfam" id="PF00561"/>
    </source>
</evidence>
<keyword evidence="1 3" id="KW-0378">Hydrolase</keyword>
<dbReference type="Proteomes" id="UP000274271">
    <property type="component" value="Unassembled WGS sequence"/>
</dbReference>
<dbReference type="Gene3D" id="3.40.50.1820">
    <property type="entry name" value="alpha/beta hydrolase"/>
    <property type="match status" value="1"/>
</dbReference>
<evidence type="ECO:0000313" key="3">
    <source>
        <dbReference type="EMBL" id="RRB18088.1"/>
    </source>
</evidence>
<evidence type="ECO:0000256" key="1">
    <source>
        <dbReference type="ARBA" id="ARBA00022801"/>
    </source>
</evidence>
<dbReference type="InterPro" id="IPR000073">
    <property type="entry name" value="AB_hydrolase_1"/>
</dbReference>
<feature type="domain" description="AB hydrolase-1" evidence="2">
    <location>
        <begin position="54"/>
        <end position="285"/>
    </location>
</feature>
<gene>
    <name evidence="3" type="ORF">EHT87_07385</name>
</gene>